<organism evidence="1 2">
    <name type="scientific">Candidatus Nomurabacteria bacterium GW2011_GWE1_35_16</name>
    <dbReference type="NCBI Taxonomy" id="1618761"/>
    <lineage>
        <taxon>Bacteria</taxon>
        <taxon>Candidatus Nomuraibacteriota</taxon>
    </lineage>
</organism>
<accession>A0A0G0B870</accession>
<evidence type="ECO:0000313" key="1">
    <source>
        <dbReference type="EMBL" id="KKP65549.1"/>
    </source>
</evidence>
<evidence type="ECO:0000313" key="2">
    <source>
        <dbReference type="Proteomes" id="UP000034952"/>
    </source>
</evidence>
<reference evidence="1 2" key="1">
    <citation type="journal article" date="2015" name="Nature">
        <title>rRNA introns, odd ribosomes, and small enigmatic genomes across a large radiation of phyla.</title>
        <authorList>
            <person name="Brown C.T."/>
            <person name="Hug L.A."/>
            <person name="Thomas B.C."/>
            <person name="Sharon I."/>
            <person name="Castelle C.J."/>
            <person name="Singh A."/>
            <person name="Wilkins M.J."/>
            <person name="Williams K.H."/>
            <person name="Banfield J.F."/>
        </authorList>
    </citation>
    <scope>NUCLEOTIDE SEQUENCE [LARGE SCALE GENOMIC DNA]</scope>
</reference>
<dbReference type="Proteomes" id="UP000034952">
    <property type="component" value="Unassembled WGS sequence"/>
</dbReference>
<dbReference type="InterPro" id="IPR021838">
    <property type="entry name" value="DUF3431"/>
</dbReference>
<dbReference type="Pfam" id="PF11913">
    <property type="entry name" value="DUF3431"/>
    <property type="match status" value="1"/>
</dbReference>
<sequence length="219" mass="26376">MVEKLFVISRYKEDYNWITTEYTNDYLIYNKGEPIEDDNIINVENTGGNQRDMCRFIVYNYDNLPDIMVFIQAYPFDHCSQSVFNRLIQNTEFTSLEYYGNTPSNNWETRYANGEFGEINNSWYIDAHNGSNNQTCRYSSFDEFMNKYFEDYQHVDFVRFAPGSQYLVPKENVLQYPRKFWEALMNELNSKTPTEGHLLERAFWYIFTGSYKLRKEFYE</sequence>
<comment type="caution">
    <text evidence="1">The sequence shown here is derived from an EMBL/GenBank/DDBJ whole genome shotgun (WGS) entry which is preliminary data.</text>
</comment>
<gene>
    <name evidence="1" type="ORF">UR64_C0025G0011</name>
</gene>
<dbReference type="EMBL" id="LBPY01000025">
    <property type="protein sequence ID" value="KKP65549.1"/>
    <property type="molecule type" value="Genomic_DNA"/>
</dbReference>
<name>A0A0G0B870_9BACT</name>
<protein>
    <submittedName>
        <fullName evidence="1">Uncharacterized protein</fullName>
    </submittedName>
</protein>
<proteinExistence type="predicted"/>
<dbReference type="AlphaFoldDB" id="A0A0G0B870"/>